<evidence type="ECO:0000256" key="3">
    <source>
        <dbReference type="ARBA" id="ARBA00022707"/>
    </source>
</evidence>
<dbReference type="PANTHER" id="PTHR12895">
    <property type="entry name" value="DYMECLIN"/>
    <property type="match status" value="1"/>
</dbReference>
<evidence type="ECO:0000256" key="1">
    <source>
        <dbReference type="ARBA" id="ARBA00010603"/>
    </source>
</evidence>
<dbReference type="Pfam" id="PF09742">
    <property type="entry name" value="Dymeclin"/>
    <property type="match status" value="1"/>
</dbReference>
<evidence type="ECO:0000256" key="2">
    <source>
        <dbReference type="ARBA" id="ARBA00015736"/>
    </source>
</evidence>
<dbReference type="Proteomes" id="UP001642484">
    <property type="component" value="Unassembled WGS sequence"/>
</dbReference>
<comment type="caution">
    <text evidence="5">The sequence shown here is derived from an EMBL/GenBank/DDBJ whole genome shotgun (WGS) entry which is preliminary data.</text>
</comment>
<protein>
    <recommendedName>
        <fullName evidence="2">Dymeclin</fullName>
    </recommendedName>
</protein>
<gene>
    <name evidence="5" type="ORF">CCMP2556_LOCUS26528</name>
</gene>
<organism evidence="5 6">
    <name type="scientific">Durusdinium trenchii</name>
    <dbReference type="NCBI Taxonomy" id="1381693"/>
    <lineage>
        <taxon>Eukaryota</taxon>
        <taxon>Sar</taxon>
        <taxon>Alveolata</taxon>
        <taxon>Dinophyceae</taxon>
        <taxon>Suessiales</taxon>
        <taxon>Symbiodiniaceae</taxon>
        <taxon>Durusdinium</taxon>
    </lineage>
</organism>
<evidence type="ECO:0000256" key="4">
    <source>
        <dbReference type="ARBA" id="ARBA00023288"/>
    </source>
</evidence>
<keyword evidence="4" id="KW-0449">Lipoprotein</keyword>
<name>A0ABP0MMA9_9DINO</name>
<comment type="similarity">
    <text evidence="1">Belongs to the dymeclin family.</text>
</comment>
<sequence>MALPQRSELRCPRPFRSAAEERRLAEMAFRLRAEAAEAVGAREPLSLPFLQAFAEVGSSMMLKITRDQHSVLVAESWMVKTTKFASIVRFSGAVEGAMSTEDGANGTAAASHADAPRGAEIFFGRKGGEKVLDFLTKHPGDIEANPYRGVEAAVEAGMAGKGLAKRSVQDSGQTAMQTHLLVMPSKHLQREAYATITAPIYFPKLLRAILQKLQDFVGYPLLFYCLVIQNAKFRRYCQGSADKVLPSLLEVLHGVATSENKILAKAPTAVMALLLSVLSLTGDAAFCGQMSAVKLLDGRSVLGASHRSVQEIPLSSMLVVVILRLAHWNFGACRDAFFNRTVAAILGNLAVHGIENVHWHAAKRMLEVAGLLARNAIKLPNGSSRNPNLGEAAELHRSRRGSEGISIRLPFHTMLLGARTLLGAPGLTTRSKDATRGSWPYY</sequence>
<dbReference type="PANTHER" id="PTHR12895:SF9">
    <property type="entry name" value="DYMECLIN"/>
    <property type="match status" value="1"/>
</dbReference>
<dbReference type="EMBL" id="CAXAMN010018557">
    <property type="protein sequence ID" value="CAK9052616.1"/>
    <property type="molecule type" value="Genomic_DNA"/>
</dbReference>
<reference evidence="5 6" key="1">
    <citation type="submission" date="2024-02" db="EMBL/GenBank/DDBJ databases">
        <authorList>
            <person name="Chen Y."/>
            <person name="Shah S."/>
            <person name="Dougan E. K."/>
            <person name="Thang M."/>
            <person name="Chan C."/>
        </authorList>
    </citation>
    <scope>NUCLEOTIDE SEQUENCE [LARGE SCALE GENOMIC DNA]</scope>
</reference>
<dbReference type="InterPro" id="IPR019142">
    <property type="entry name" value="Dymeclin"/>
</dbReference>
<evidence type="ECO:0000313" key="5">
    <source>
        <dbReference type="EMBL" id="CAK9052616.1"/>
    </source>
</evidence>
<keyword evidence="6" id="KW-1185">Reference proteome</keyword>
<keyword evidence="3" id="KW-0519">Myristate</keyword>
<proteinExistence type="inferred from homology"/>
<evidence type="ECO:0000313" key="6">
    <source>
        <dbReference type="Proteomes" id="UP001642484"/>
    </source>
</evidence>
<accession>A0ABP0MMA9</accession>